<evidence type="ECO:0000256" key="3">
    <source>
        <dbReference type="ARBA" id="ARBA00023134"/>
    </source>
</evidence>
<evidence type="ECO:0000313" key="7">
    <source>
        <dbReference type="EMBL" id="KAJ8018776.1"/>
    </source>
</evidence>
<dbReference type="PROSITE" id="PS50835">
    <property type="entry name" value="IG_LIKE"/>
    <property type="match status" value="1"/>
</dbReference>
<dbReference type="AlphaFoldDB" id="A0A9Q0YC88"/>
<keyword evidence="4" id="KW-0472">Membrane</keyword>
<dbReference type="GO" id="GO:0005525">
    <property type="term" value="F:GTP binding"/>
    <property type="evidence" value="ECO:0007669"/>
    <property type="project" value="UniProtKB-KW"/>
</dbReference>
<evidence type="ECO:0000256" key="1">
    <source>
        <dbReference type="ARBA" id="ARBA00008535"/>
    </source>
</evidence>
<dbReference type="InterPro" id="IPR013783">
    <property type="entry name" value="Ig-like_fold"/>
</dbReference>
<evidence type="ECO:0000313" key="8">
    <source>
        <dbReference type="Proteomes" id="UP001152320"/>
    </source>
</evidence>
<dbReference type="EMBL" id="JAIZAY010000194">
    <property type="protein sequence ID" value="KAJ8018776.1"/>
    <property type="molecule type" value="Genomic_DNA"/>
</dbReference>
<dbReference type="PROSITE" id="PS51720">
    <property type="entry name" value="G_AIG1"/>
    <property type="match status" value="1"/>
</dbReference>
<dbReference type="InterPro" id="IPR007110">
    <property type="entry name" value="Ig-like_dom"/>
</dbReference>
<feature type="domain" description="Ig-like" evidence="5">
    <location>
        <begin position="115"/>
        <end position="231"/>
    </location>
</feature>
<dbReference type="PANTHER" id="PTHR10903:SF184">
    <property type="entry name" value="GTP-BINDING PROTEIN A"/>
    <property type="match status" value="1"/>
</dbReference>
<accession>A0A9Q0YC88</accession>
<evidence type="ECO:0000259" key="6">
    <source>
        <dbReference type="PROSITE" id="PS51720"/>
    </source>
</evidence>
<keyword evidence="8" id="KW-1185">Reference proteome</keyword>
<dbReference type="FunFam" id="3.40.50.300:FF:000840">
    <property type="entry name" value="Immune-associated nucleotide-binding protein 9"/>
    <property type="match status" value="1"/>
</dbReference>
<proteinExistence type="inferred from homology"/>
<dbReference type="InterPro" id="IPR027417">
    <property type="entry name" value="P-loop_NTPase"/>
</dbReference>
<dbReference type="InterPro" id="IPR036179">
    <property type="entry name" value="Ig-like_dom_sf"/>
</dbReference>
<dbReference type="SUPFAM" id="SSF52540">
    <property type="entry name" value="P-loop containing nucleoside triphosphate hydrolases"/>
    <property type="match status" value="1"/>
</dbReference>
<sequence length="777" mass="87575">MIFNTNVDDPIFQTVRVISFVKSKHSRPMIGSSSVEKEILFKQISYDSEVNCSVSDVRPAVNLIWNIRTTFGDKNVSMFTSVSNGGILQTSYAFTRKTFTYANLLALLVCKVDGPTVVINKQETQVLLLNTDFDCSSPILASKPIGINQRLNLNCGNERSENPFIVWMRLRKSVCECLLYASFLGNKLVQTYSDDYNVDDEGSLFLLNTELHHEGSYYCISGNGITNRVLAIDLQIYVNPVPPYPVIDGCNHPQYCVLEVQNGDVIRCSVFGIRPSVQLHFRVLHGGLEPSVTFSNRNVTVASNGNTFNIALTSEFHSNLQFQTRITIACDVSGPDKGPFKLSTNIDLLFINRQLNENTRSLLDVQVIFVVLIITAFVIVFVVLFVFGTILWRGERHDFIPVDWMNASRDLAILTDIGKRKYEKIESKYSLKHNKSNQQLAGEGDLCVVILGKTGVGKSATANSILGEKVFVEDRKTVPVTLKSTYGSREVNGRTISVIDTPGFFYSDATRDNIVKEVARIVTMCSNGVHAFIYVLNIASPRLTEKDLKFLKDVEEIFGGNLEKYRTLVFSHADSLDTDTSLDQFFAKQKEGTNRIIDFLHSFGSRIVAVDNKSQLPAEQKRNQDVIIALIDQVKFQSNSSVFSNKLFKTASQEKAKLLRKARPMQWDASILKSVEKIRASHPHLEASDSEFTSKVMHQLETERSRYASKCIGELSLLDKFKRTKGKRKDAYRHERHTINGDRENDTDGLENILSEIYQEYDLVLESIENMLDPQIV</sequence>
<dbReference type="InterPro" id="IPR045058">
    <property type="entry name" value="GIMA/IAN/Toc"/>
</dbReference>
<dbReference type="Gene3D" id="3.40.50.300">
    <property type="entry name" value="P-loop containing nucleotide triphosphate hydrolases"/>
    <property type="match status" value="1"/>
</dbReference>
<dbReference type="Gene3D" id="2.60.40.10">
    <property type="entry name" value="Immunoglobulins"/>
    <property type="match status" value="1"/>
</dbReference>
<comment type="similarity">
    <text evidence="1">Belongs to the TRAFAC class TrmE-Era-EngA-EngB-Septin-like GTPase superfamily. AIG1/Toc34/Toc159-like paraseptin GTPase family. IAN subfamily.</text>
</comment>
<keyword evidence="4" id="KW-1133">Transmembrane helix</keyword>
<dbReference type="InterPro" id="IPR006703">
    <property type="entry name" value="G_AIG1"/>
</dbReference>
<gene>
    <name evidence="7" type="ORF">HOLleu_43049</name>
</gene>
<keyword evidence="4" id="KW-0812">Transmembrane</keyword>
<comment type="caution">
    <text evidence="7">The sequence shown here is derived from an EMBL/GenBank/DDBJ whole genome shotgun (WGS) entry which is preliminary data.</text>
</comment>
<protein>
    <submittedName>
        <fullName evidence="7">GTPase IMAP family member 4</fullName>
    </submittedName>
</protein>
<keyword evidence="2" id="KW-0547">Nucleotide-binding</keyword>
<dbReference type="Proteomes" id="UP001152320">
    <property type="component" value="Unassembled WGS sequence"/>
</dbReference>
<evidence type="ECO:0000259" key="5">
    <source>
        <dbReference type="PROSITE" id="PS50835"/>
    </source>
</evidence>
<keyword evidence="3" id="KW-0342">GTP-binding</keyword>
<evidence type="ECO:0000256" key="4">
    <source>
        <dbReference type="SAM" id="Phobius"/>
    </source>
</evidence>
<evidence type="ECO:0000256" key="2">
    <source>
        <dbReference type="ARBA" id="ARBA00022741"/>
    </source>
</evidence>
<dbReference type="PANTHER" id="PTHR10903">
    <property type="entry name" value="GTPASE, IMAP FAMILY MEMBER-RELATED"/>
    <property type="match status" value="1"/>
</dbReference>
<feature type="domain" description="AIG1-type G" evidence="6">
    <location>
        <begin position="443"/>
        <end position="652"/>
    </location>
</feature>
<reference evidence="7" key="1">
    <citation type="submission" date="2021-10" db="EMBL/GenBank/DDBJ databases">
        <title>Tropical sea cucumber genome reveals ecological adaptation and Cuvierian tubules defense mechanism.</title>
        <authorList>
            <person name="Chen T."/>
        </authorList>
    </citation>
    <scope>NUCLEOTIDE SEQUENCE</scope>
    <source>
        <strain evidence="7">Nanhai2018</strain>
        <tissue evidence="7">Muscle</tissue>
    </source>
</reference>
<feature type="transmembrane region" description="Helical" evidence="4">
    <location>
        <begin position="367"/>
        <end position="392"/>
    </location>
</feature>
<dbReference type="OrthoDB" id="8954335at2759"/>
<name>A0A9Q0YC88_HOLLE</name>
<dbReference type="SUPFAM" id="SSF48726">
    <property type="entry name" value="Immunoglobulin"/>
    <property type="match status" value="1"/>
</dbReference>
<organism evidence="7 8">
    <name type="scientific">Holothuria leucospilota</name>
    <name type="common">Black long sea cucumber</name>
    <name type="synonym">Mertensiothuria leucospilota</name>
    <dbReference type="NCBI Taxonomy" id="206669"/>
    <lineage>
        <taxon>Eukaryota</taxon>
        <taxon>Metazoa</taxon>
        <taxon>Echinodermata</taxon>
        <taxon>Eleutherozoa</taxon>
        <taxon>Echinozoa</taxon>
        <taxon>Holothuroidea</taxon>
        <taxon>Aspidochirotacea</taxon>
        <taxon>Aspidochirotida</taxon>
        <taxon>Holothuriidae</taxon>
        <taxon>Holothuria</taxon>
    </lineage>
</organism>
<dbReference type="Pfam" id="PF04548">
    <property type="entry name" value="AIG1"/>
    <property type="match status" value="1"/>
</dbReference>